<feature type="compositionally biased region" description="Basic and acidic residues" evidence="4">
    <location>
        <begin position="894"/>
        <end position="924"/>
    </location>
</feature>
<evidence type="ECO:0000256" key="3">
    <source>
        <dbReference type="PROSITE-ProRule" id="PRU00339"/>
    </source>
</evidence>
<dbReference type="PROSITE" id="PS50005">
    <property type="entry name" value="TPR"/>
    <property type="match status" value="3"/>
</dbReference>
<gene>
    <name evidence="5" type="ORF">SADUNF_Sadunf06G0117700</name>
</gene>
<feature type="compositionally biased region" description="Acidic residues" evidence="4">
    <location>
        <begin position="1000"/>
        <end position="1009"/>
    </location>
</feature>
<dbReference type="GO" id="GO:0006368">
    <property type="term" value="P:transcription elongation by RNA polymerase II"/>
    <property type="evidence" value="ECO:0007669"/>
    <property type="project" value="TreeGrafter"/>
</dbReference>
<feature type="repeat" description="TPR" evidence="3">
    <location>
        <begin position="339"/>
        <end position="372"/>
    </location>
</feature>
<comment type="caution">
    <text evidence="5">The sequence shown here is derived from an EMBL/GenBank/DDBJ whole genome shotgun (WGS) entry which is preliminary data.</text>
</comment>
<dbReference type="FunFam" id="1.25.40.10:FF:000628">
    <property type="entry name" value="protein CTR9 homolog"/>
    <property type="match status" value="1"/>
</dbReference>
<dbReference type="AlphaFoldDB" id="A0A835MXC8"/>
<organism evidence="5 6">
    <name type="scientific">Salix dunnii</name>
    <dbReference type="NCBI Taxonomy" id="1413687"/>
    <lineage>
        <taxon>Eukaryota</taxon>
        <taxon>Viridiplantae</taxon>
        <taxon>Streptophyta</taxon>
        <taxon>Embryophyta</taxon>
        <taxon>Tracheophyta</taxon>
        <taxon>Spermatophyta</taxon>
        <taxon>Magnoliopsida</taxon>
        <taxon>eudicotyledons</taxon>
        <taxon>Gunneridae</taxon>
        <taxon>Pentapetalae</taxon>
        <taxon>rosids</taxon>
        <taxon>fabids</taxon>
        <taxon>Malpighiales</taxon>
        <taxon>Salicaceae</taxon>
        <taxon>Saliceae</taxon>
        <taxon>Salix</taxon>
    </lineage>
</organism>
<keyword evidence="6" id="KW-1185">Reference proteome</keyword>
<dbReference type="Proteomes" id="UP000657918">
    <property type="component" value="Unassembled WGS sequence"/>
</dbReference>
<dbReference type="EMBL" id="JADGMS010000006">
    <property type="protein sequence ID" value="KAF9680404.1"/>
    <property type="molecule type" value="Genomic_DNA"/>
</dbReference>
<dbReference type="Pfam" id="PF13432">
    <property type="entry name" value="TPR_16"/>
    <property type="match status" value="1"/>
</dbReference>
<feature type="repeat" description="TPR" evidence="3">
    <location>
        <begin position="711"/>
        <end position="744"/>
    </location>
</feature>
<dbReference type="InterPro" id="IPR019734">
    <property type="entry name" value="TPR_rpt"/>
</dbReference>
<dbReference type="Pfam" id="PF13181">
    <property type="entry name" value="TPR_8"/>
    <property type="match status" value="2"/>
</dbReference>
<dbReference type="PANTHER" id="PTHR14027:SF2">
    <property type="entry name" value="RNA POLYMERASE-ASSOCIATED PROTEIN CTR9 HOMOLOG"/>
    <property type="match status" value="1"/>
</dbReference>
<dbReference type="OrthoDB" id="343875at2759"/>
<dbReference type="GO" id="GO:0006355">
    <property type="term" value="P:regulation of DNA-templated transcription"/>
    <property type="evidence" value="ECO:0007669"/>
    <property type="project" value="InterPro"/>
</dbReference>
<dbReference type="FunFam" id="1.25.40.10:FF:000328">
    <property type="entry name" value="protein CTR9 homolog"/>
    <property type="match status" value="1"/>
</dbReference>
<accession>A0A835MXC8</accession>
<evidence type="ECO:0000313" key="5">
    <source>
        <dbReference type="EMBL" id="KAF9680404.1"/>
    </source>
</evidence>
<dbReference type="SUPFAM" id="SSF48452">
    <property type="entry name" value="TPR-like"/>
    <property type="match status" value="3"/>
</dbReference>
<feature type="compositionally biased region" description="Polar residues" evidence="4">
    <location>
        <begin position="1054"/>
        <end position="1065"/>
    </location>
</feature>
<dbReference type="PANTHER" id="PTHR14027">
    <property type="entry name" value="RNA POLYMERASE-ASSOCIATED PROTEIN CTR9"/>
    <property type="match status" value="1"/>
</dbReference>
<protein>
    <submittedName>
        <fullName evidence="5">Uncharacterized protein</fullName>
    </submittedName>
</protein>
<dbReference type="FunFam" id="1.25.40.10:FF:000383">
    <property type="entry name" value="Rna polymerase-associated protein ctr9"/>
    <property type="match status" value="1"/>
</dbReference>
<evidence type="ECO:0000256" key="2">
    <source>
        <dbReference type="ARBA" id="ARBA00022803"/>
    </source>
</evidence>
<evidence type="ECO:0000313" key="6">
    <source>
        <dbReference type="Proteomes" id="UP000657918"/>
    </source>
</evidence>
<dbReference type="InterPro" id="IPR011990">
    <property type="entry name" value="TPR-like_helical_dom_sf"/>
</dbReference>
<evidence type="ECO:0000256" key="1">
    <source>
        <dbReference type="ARBA" id="ARBA00022737"/>
    </source>
</evidence>
<evidence type="ECO:0000256" key="4">
    <source>
        <dbReference type="SAM" id="MobiDB-lite"/>
    </source>
</evidence>
<dbReference type="GO" id="GO:0000993">
    <property type="term" value="F:RNA polymerase II complex binding"/>
    <property type="evidence" value="ECO:0007669"/>
    <property type="project" value="TreeGrafter"/>
</dbReference>
<reference evidence="5 6" key="1">
    <citation type="submission" date="2020-10" db="EMBL/GenBank/DDBJ databases">
        <title>Plant Genome Project.</title>
        <authorList>
            <person name="Zhang R.-G."/>
        </authorList>
    </citation>
    <scope>NUCLEOTIDE SEQUENCE [LARGE SCALE GENOMIC DNA]</scope>
    <source>
        <strain evidence="5">FAFU-HL-1</strain>
        <tissue evidence="5">Leaf</tissue>
    </source>
</reference>
<feature type="compositionally biased region" description="Basic residues" evidence="4">
    <location>
        <begin position="948"/>
        <end position="962"/>
    </location>
</feature>
<name>A0A835MXC8_9ROSI</name>
<dbReference type="GO" id="GO:0016593">
    <property type="term" value="C:Cdc73/Paf1 complex"/>
    <property type="evidence" value="ECO:0007669"/>
    <property type="project" value="TreeGrafter"/>
</dbReference>
<feature type="compositionally biased region" description="Basic and acidic residues" evidence="4">
    <location>
        <begin position="1070"/>
        <end position="1081"/>
    </location>
</feature>
<dbReference type="Pfam" id="PF14559">
    <property type="entry name" value="TPR_19"/>
    <property type="match status" value="1"/>
</dbReference>
<dbReference type="Gene3D" id="1.25.40.10">
    <property type="entry name" value="Tetratricopeptide repeat domain"/>
    <property type="match status" value="4"/>
</dbReference>
<proteinExistence type="predicted"/>
<feature type="compositionally biased region" description="Basic and acidic residues" evidence="4">
    <location>
        <begin position="935"/>
        <end position="947"/>
    </location>
</feature>
<sequence>MAYVYIPVQNSEEEVRVALDQLPRDASDILDILKAEQAPLDLWLIIAREYFKQGKLNQFRQILEEGSSHEIDEYYADVRYERIAILNALGAYYSYLGKVETKQREKEEYFIQATKHYNKASRIDMHEPSTWVGKGQLLLAKGEVEQASAAFRIVLEGDRDNVSALLGQACVEYNRGHYGESLTLYKRALQVYPDCPGAVRLGIGHCHYKLGHLGKACLAFQRLDPENVEALVSLAILDLQTNEAAAIRKGMKKMQRAFEIYPYCATALNYLANHFFFTGQHFLVEQLTETALAVTNHGPTKSHSYYNLARSYHSKGDYETASRYYWASVKEINKPSEFVFPYYGLGQVQLKLGEIKNALSNFEKVLEVYPDNCETLKVLGHIHVQLGQVEKAQEFLRKAAKIDPRDAQAFLDLGELLISTDTGAALDAFKTARSLLKKGGEEVPIEVLNNIAVIHFEREELELALQNFKEALGDGIWLTFLEGKANTYEVDATSSLLQYKDMRIFHRLEEEGLSVELSRNKVTTLFNLARLLEQLHNTETASTLYRLILFKYPDYVDAYLRLAAIAKARNNLPLSIELVNEALTVNDKCPNALSMLGDLELKNDDWVKAKETFRAASEATDGKDSYATLSLGNWNYFAAIRNEKRNPKLEATHLEKAKELYTRVLVQHTANLYAANGAGVVLAEKGHFDVSKDLFTQVQEAASGSIFVQMPDVWINLAHVYFAQGNFALAVKMYQNCLQKFFYNTDSQILLYLARTHYEAEQWQDCKRTLLRAIHLAPSNYTLRFDAGVAMQKFSASTLQKTKRTVDEVRSTVDELENAVRLFSQLSAASNLHFNGFDEKKINTHVEYCKHLLEAAIVHREAAEREEQQNRQRLDLARQMALAEEARRKAEEQRKFQLERRKQEDELKRVRQQEEHFERVKEQWKSSTSASKRRDRADIDDGEGGHGEKRRRKGGKRRKKEKSSRSRYEMEDPDMMDDHDEPEDDDANVNFREPGYQMNDQEDNAEENAQDVLAAAGLEDSDADDDAAAPSSAGRRRRAWSESDEDEISERKQQSSLLRENSADLQDSDGEFRDDTHKRQENTVVDDED</sequence>
<dbReference type="PROSITE" id="PS50293">
    <property type="entry name" value="TPR_REGION"/>
    <property type="match status" value="1"/>
</dbReference>
<dbReference type="InterPro" id="IPR031101">
    <property type="entry name" value="Ctr9"/>
</dbReference>
<feature type="repeat" description="TPR" evidence="3">
    <location>
        <begin position="373"/>
        <end position="406"/>
    </location>
</feature>
<feature type="compositionally biased region" description="Acidic residues" evidence="4">
    <location>
        <begin position="971"/>
        <end position="987"/>
    </location>
</feature>
<feature type="region of interest" description="Disordered" evidence="4">
    <location>
        <begin position="894"/>
        <end position="1089"/>
    </location>
</feature>
<dbReference type="SMART" id="SM00028">
    <property type="entry name" value="TPR"/>
    <property type="match status" value="12"/>
</dbReference>
<keyword evidence="1" id="KW-0677">Repeat</keyword>
<keyword evidence="2 3" id="KW-0802">TPR repeat</keyword>